<evidence type="ECO:0008006" key="3">
    <source>
        <dbReference type="Google" id="ProtNLM"/>
    </source>
</evidence>
<organism evidence="1 2">
    <name type="scientific">Pocillopora damicornis</name>
    <name type="common">Cauliflower coral</name>
    <name type="synonym">Millepora damicornis</name>
    <dbReference type="NCBI Taxonomy" id="46731"/>
    <lineage>
        <taxon>Eukaryota</taxon>
        <taxon>Metazoa</taxon>
        <taxon>Cnidaria</taxon>
        <taxon>Anthozoa</taxon>
        <taxon>Hexacorallia</taxon>
        <taxon>Scleractinia</taxon>
        <taxon>Astrocoeniina</taxon>
        <taxon>Pocilloporidae</taxon>
        <taxon>Pocillopora</taxon>
    </lineage>
</organism>
<proteinExistence type="predicted"/>
<sequence>MPLRTVSMSPRDPGWMTPLVKCMLRAKSRSEDRRKALNKRISEVIVENRRNFLASKGSCEWWKRVDSISQRCRSMVLSLDHASLEELNDYFGELCSENTYMAPAPIELGEDHVIPEITKRQAWNSLQQVSKRATGPDRIPYTVRKDHAELLAPVIAMVWNLSLKTHTWP</sequence>
<evidence type="ECO:0000313" key="1">
    <source>
        <dbReference type="EMBL" id="RMX45727.1"/>
    </source>
</evidence>
<gene>
    <name evidence="1" type="ORF">pdam_00024007</name>
</gene>
<evidence type="ECO:0000313" key="2">
    <source>
        <dbReference type="Proteomes" id="UP000275408"/>
    </source>
</evidence>
<dbReference type="PANTHER" id="PTHR47510:SF3">
    <property type="entry name" value="ENDO_EXONUCLEASE_PHOSPHATASE DOMAIN-CONTAINING PROTEIN"/>
    <property type="match status" value="1"/>
</dbReference>
<name>A0A3M6TWG1_POCDA</name>
<dbReference type="Proteomes" id="UP000275408">
    <property type="component" value="Unassembled WGS sequence"/>
</dbReference>
<dbReference type="PANTHER" id="PTHR47510">
    <property type="entry name" value="REVERSE TRANSCRIPTASE DOMAIN-CONTAINING PROTEIN"/>
    <property type="match status" value="1"/>
</dbReference>
<accession>A0A3M6TWG1</accession>
<dbReference type="EMBL" id="RCHS01002784">
    <property type="protein sequence ID" value="RMX45727.1"/>
    <property type="molecule type" value="Genomic_DNA"/>
</dbReference>
<dbReference type="AlphaFoldDB" id="A0A3M6TWG1"/>
<dbReference type="STRING" id="46731.A0A3M6TWG1"/>
<comment type="caution">
    <text evidence="1">The sequence shown here is derived from an EMBL/GenBank/DDBJ whole genome shotgun (WGS) entry which is preliminary data.</text>
</comment>
<protein>
    <recommendedName>
        <fullName evidence="3">Reverse transcriptase domain-containing protein</fullName>
    </recommendedName>
</protein>
<reference evidence="1 2" key="1">
    <citation type="journal article" date="2018" name="Sci. Rep.">
        <title>Comparative analysis of the Pocillopora damicornis genome highlights role of immune system in coral evolution.</title>
        <authorList>
            <person name="Cunning R."/>
            <person name="Bay R.A."/>
            <person name="Gillette P."/>
            <person name="Baker A.C."/>
            <person name="Traylor-Knowles N."/>
        </authorList>
    </citation>
    <scope>NUCLEOTIDE SEQUENCE [LARGE SCALE GENOMIC DNA]</scope>
    <source>
        <strain evidence="1">RSMAS</strain>
        <tissue evidence="1">Whole animal</tissue>
    </source>
</reference>
<keyword evidence="2" id="KW-1185">Reference proteome</keyword>